<evidence type="ECO:0000313" key="3">
    <source>
        <dbReference type="Proteomes" id="UP000053268"/>
    </source>
</evidence>
<evidence type="ECO:0000313" key="2">
    <source>
        <dbReference type="EMBL" id="KPJ02143.1"/>
    </source>
</evidence>
<accession>A0A194Q9G1</accession>
<protein>
    <submittedName>
        <fullName evidence="2">Uncharacterized protein</fullName>
    </submittedName>
</protein>
<proteinExistence type="predicted"/>
<evidence type="ECO:0000256" key="1">
    <source>
        <dbReference type="SAM" id="MobiDB-lite"/>
    </source>
</evidence>
<name>A0A194Q9G1_PAPXU</name>
<sequence>MCYTKSTGRSVFSEDFVNGNELAGPAEARGAASGFGAEGAPRQSPERESGRCRYSLATSRFAN</sequence>
<dbReference type="Proteomes" id="UP000053268">
    <property type="component" value="Unassembled WGS sequence"/>
</dbReference>
<organism evidence="2 3">
    <name type="scientific">Papilio xuthus</name>
    <name type="common">Asian swallowtail butterfly</name>
    <dbReference type="NCBI Taxonomy" id="66420"/>
    <lineage>
        <taxon>Eukaryota</taxon>
        <taxon>Metazoa</taxon>
        <taxon>Ecdysozoa</taxon>
        <taxon>Arthropoda</taxon>
        <taxon>Hexapoda</taxon>
        <taxon>Insecta</taxon>
        <taxon>Pterygota</taxon>
        <taxon>Neoptera</taxon>
        <taxon>Endopterygota</taxon>
        <taxon>Lepidoptera</taxon>
        <taxon>Glossata</taxon>
        <taxon>Ditrysia</taxon>
        <taxon>Papilionoidea</taxon>
        <taxon>Papilionidae</taxon>
        <taxon>Papilioninae</taxon>
        <taxon>Papilio</taxon>
    </lineage>
</organism>
<dbReference type="AlphaFoldDB" id="A0A194Q9G1"/>
<feature type="region of interest" description="Disordered" evidence="1">
    <location>
        <begin position="31"/>
        <end position="63"/>
    </location>
</feature>
<dbReference type="EMBL" id="KQ459252">
    <property type="protein sequence ID" value="KPJ02143.1"/>
    <property type="molecule type" value="Genomic_DNA"/>
</dbReference>
<gene>
    <name evidence="2" type="ORF">RR46_03418</name>
</gene>
<keyword evidence="3" id="KW-1185">Reference proteome</keyword>
<reference evidence="2 3" key="1">
    <citation type="journal article" date="2015" name="Nat. Commun.">
        <title>Outbred genome sequencing and CRISPR/Cas9 gene editing in butterflies.</title>
        <authorList>
            <person name="Li X."/>
            <person name="Fan D."/>
            <person name="Zhang W."/>
            <person name="Liu G."/>
            <person name="Zhang L."/>
            <person name="Zhao L."/>
            <person name="Fang X."/>
            <person name="Chen L."/>
            <person name="Dong Y."/>
            <person name="Chen Y."/>
            <person name="Ding Y."/>
            <person name="Zhao R."/>
            <person name="Feng M."/>
            <person name="Zhu Y."/>
            <person name="Feng Y."/>
            <person name="Jiang X."/>
            <person name="Zhu D."/>
            <person name="Xiang H."/>
            <person name="Feng X."/>
            <person name="Li S."/>
            <person name="Wang J."/>
            <person name="Zhang G."/>
            <person name="Kronforst M.R."/>
            <person name="Wang W."/>
        </authorList>
    </citation>
    <scope>NUCLEOTIDE SEQUENCE [LARGE SCALE GENOMIC DNA]</scope>
    <source>
        <strain evidence="2">Ya'a_city_454_Px</strain>
        <tissue evidence="2">Whole body</tissue>
    </source>
</reference>